<dbReference type="InterPro" id="IPR043725">
    <property type="entry name" value="DUF5667"/>
</dbReference>
<evidence type="ECO:0000313" key="5">
    <source>
        <dbReference type="Proteomes" id="UP000231379"/>
    </source>
</evidence>
<proteinExistence type="predicted"/>
<accession>A0A2H0U867</accession>
<feature type="compositionally biased region" description="Polar residues" evidence="1">
    <location>
        <begin position="324"/>
        <end position="334"/>
    </location>
</feature>
<evidence type="ECO:0000256" key="1">
    <source>
        <dbReference type="SAM" id="MobiDB-lite"/>
    </source>
</evidence>
<feature type="region of interest" description="Disordered" evidence="1">
    <location>
        <begin position="274"/>
        <end position="378"/>
    </location>
</feature>
<feature type="domain" description="DUF5667" evidence="3">
    <location>
        <begin position="31"/>
        <end position="154"/>
    </location>
</feature>
<dbReference type="Proteomes" id="UP000231379">
    <property type="component" value="Unassembled WGS sequence"/>
</dbReference>
<reference evidence="5" key="1">
    <citation type="submission" date="2017-09" db="EMBL/GenBank/DDBJ databases">
        <title>Depth-based differentiation of microbial function through sediment-hosted aquifers and enrichment of novel symbionts in the deep terrestrial subsurface.</title>
        <authorList>
            <person name="Probst A.J."/>
            <person name="Ladd B."/>
            <person name="Jarett J.K."/>
            <person name="Geller-Mcgrath D.E."/>
            <person name="Sieber C.M.K."/>
            <person name="Emerson J.B."/>
            <person name="Anantharaman K."/>
            <person name="Thomas B.C."/>
            <person name="Malmstrom R."/>
            <person name="Stieglmeier M."/>
            <person name="Klingl A."/>
            <person name="Woyke T."/>
            <person name="Ryan C.M."/>
            <person name="Banfield J.F."/>
        </authorList>
    </citation>
    <scope>NUCLEOTIDE SEQUENCE [LARGE SCALE GENOMIC DNA]</scope>
</reference>
<feature type="compositionally biased region" description="Basic and acidic residues" evidence="1">
    <location>
        <begin position="289"/>
        <end position="303"/>
    </location>
</feature>
<name>A0A2H0U867_9BACT</name>
<evidence type="ECO:0000256" key="2">
    <source>
        <dbReference type="SAM" id="SignalP"/>
    </source>
</evidence>
<gene>
    <name evidence="4" type="ORF">COU20_01445</name>
</gene>
<dbReference type="Pfam" id="PF18915">
    <property type="entry name" value="DUF5667"/>
    <property type="match status" value="1"/>
</dbReference>
<sequence>MKNITITAFAIAMLMFAGPAFAQLQDLPEPGILPGSPAYFIKGFFERVGTFLTFGNSAKAERHLYLAEKRLAEAKALVERDGEEAGEILAAAVIPMFQDQSERARIATLKSDLATVRTGGVQGDPDFDLLKRIADATTKHLTVLDEVLERVPEQAKESIRAAKERSIAGQIEALRAVAERDPEAAVDIFARAAEGRLNAAQARAAAYLKIEGIAGEATSRNGDDDGDGVADVLAEFERYAEFGQEISVLAQGLQTGETTVEQLVERATAHHRDVLRDVQSKAPAQARESIQRALDKSTPKLMERAAPVQTGRPAEPAPQGRSIPENSVESADQGSESEEIEVAESSSGSDAALRPESENEAAGQPAGEAVPANPGVRR</sequence>
<dbReference type="AlphaFoldDB" id="A0A2H0U867"/>
<dbReference type="EMBL" id="PFBM01000010">
    <property type="protein sequence ID" value="PIR82609.1"/>
    <property type="molecule type" value="Genomic_DNA"/>
</dbReference>
<evidence type="ECO:0000313" key="4">
    <source>
        <dbReference type="EMBL" id="PIR82609.1"/>
    </source>
</evidence>
<feature type="chain" id="PRO_5013581003" description="DUF5667 domain-containing protein" evidence="2">
    <location>
        <begin position="23"/>
        <end position="378"/>
    </location>
</feature>
<feature type="signal peptide" evidence="2">
    <location>
        <begin position="1"/>
        <end position="22"/>
    </location>
</feature>
<organism evidence="4 5">
    <name type="scientific">Candidatus Kaiserbacteria bacterium CG10_big_fil_rev_8_21_14_0_10_59_10</name>
    <dbReference type="NCBI Taxonomy" id="1974612"/>
    <lineage>
        <taxon>Bacteria</taxon>
        <taxon>Candidatus Kaiseribacteriota</taxon>
    </lineage>
</organism>
<comment type="caution">
    <text evidence="4">The sequence shown here is derived from an EMBL/GenBank/DDBJ whole genome shotgun (WGS) entry which is preliminary data.</text>
</comment>
<evidence type="ECO:0000259" key="3">
    <source>
        <dbReference type="Pfam" id="PF18915"/>
    </source>
</evidence>
<protein>
    <recommendedName>
        <fullName evidence="3">DUF5667 domain-containing protein</fullName>
    </recommendedName>
</protein>
<keyword evidence="2" id="KW-0732">Signal</keyword>